<name>A0AAX6RA78_HETGA</name>
<accession>A0AAX6RA78</accession>
<sequence length="183" mass="20718">MVIVGLPGEDYPGCSSSCLKPVVSEHRCLSMWCPRDTHVQHSSVHHRKIHRIFSKEYTLGKKLDIAQIEGFMNGGWKFCISSSDFSNNEAQLRVCQDWFPNFLPWLYISSITRKKNIFSQVMDSPLLRHKSCNLQLPDKDCCSRRMCFTRLQIVTVSNPGTSAAPLTGSKDLLLTDDPLTISP</sequence>
<dbReference type="Proteomes" id="UP000694906">
    <property type="component" value="Unplaced"/>
</dbReference>
<organism evidence="1 2">
    <name type="scientific">Heterocephalus glaber</name>
    <name type="common">Naked mole rat</name>
    <dbReference type="NCBI Taxonomy" id="10181"/>
    <lineage>
        <taxon>Eukaryota</taxon>
        <taxon>Metazoa</taxon>
        <taxon>Chordata</taxon>
        <taxon>Craniata</taxon>
        <taxon>Vertebrata</taxon>
        <taxon>Euteleostomi</taxon>
        <taxon>Mammalia</taxon>
        <taxon>Eutheria</taxon>
        <taxon>Euarchontoglires</taxon>
        <taxon>Glires</taxon>
        <taxon>Rodentia</taxon>
        <taxon>Hystricomorpha</taxon>
        <taxon>Bathyergidae</taxon>
        <taxon>Heterocephalus</taxon>
    </lineage>
</organism>
<dbReference type="AlphaFoldDB" id="A0AAX6RA78"/>
<proteinExistence type="predicted"/>
<evidence type="ECO:0000313" key="1">
    <source>
        <dbReference type="Proteomes" id="UP000694906"/>
    </source>
</evidence>
<dbReference type="GeneID" id="101718151"/>
<reference evidence="2" key="1">
    <citation type="submission" date="2025-08" db="UniProtKB">
        <authorList>
            <consortium name="RefSeq"/>
        </authorList>
    </citation>
    <scope>IDENTIFICATION</scope>
</reference>
<keyword evidence="1" id="KW-1185">Reference proteome</keyword>
<protein>
    <submittedName>
        <fullName evidence="2">Uncharacterized protein LOC101718151 isoform X2</fullName>
    </submittedName>
</protein>
<dbReference type="RefSeq" id="XP_021093304.1">
    <property type="nucleotide sequence ID" value="XM_021237645.1"/>
</dbReference>
<gene>
    <name evidence="2" type="primary">LOC101718151</name>
</gene>
<evidence type="ECO:0000313" key="2">
    <source>
        <dbReference type="RefSeq" id="XP_021093304.1"/>
    </source>
</evidence>